<keyword evidence="3" id="KW-1185">Reference proteome</keyword>
<dbReference type="Proteomes" id="UP001597512">
    <property type="component" value="Unassembled WGS sequence"/>
</dbReference>
<comment type="caution">
    <text evidence="2">The sequence shown here is derived from an EMBL/GenBank/DDBJ whole genome shotgun (WGS) entry which is preliminary data.</text>
</comment>
<dbReference type="RefSeq" id="WP_381499740.1">
    <property type="nucleotide sequence ID" value="NZ_JBHUOM010000002.1"/>
</dbReference>
<keyword evidence="1" id="KW-0812">Transmembrane</keyword>
<keyword evidence="1" id="KW-1133">Transmembrane helix</keyword>
<accession>A0ABW6AJC5</accession>
<evidence type="ECO:0000256" key="1">
    <source>
        <dbReference type="SAM" id="Phobius"/>
    </source>
</evidence>
<proteinExistence type="predicted"/>
<evidence type="ECO:0008006" key="4">
    <source>
        <dbReference type="Google" id="ProtNLM"/>
    </source>
</evidence>
<keyword evidence="1" id="KW-0472">Membrane</keyword>
<reference evidence="3" key="1">
    <citation type="journal article" date="2019" name="Int. J. Syst. Evol. Microbiol.">
        <title>The Global Catalogue of Microorganisms (GCM) 10K type strain sequencing project: providing services to taxonomists for standard genome sequencing and annotation.</title>
        <authorList>
            <consortium name="The Broad Institute Genomics Platform"/>
            <consortium name="The Broad Institute Genome Sequencing Center for Infectious Disease"/>
            <person name="Wu L."/>
            <person name="Ma J."/>
        </authorList>
    </citation>
    <scope>NUCLEOTIDE SEQUENCE [LARGE SCALE GENOMIC DNA]</scope>
    <source>
        <strain evidence="3">KCTC 52490</strain>
    </source>
</reference>
<evidence type="ECO:0000313" key="2">
    <source>
        <dbReference type="EMBL" id="MFD2934238.1"/>
    </source>
</evidence>
<evidence type="ECO:0000313" key="3">
    <source>
        <dbReference type="Proteomes" id="UP001597512"/>
    </source>
</evidence>
<sequence length="68" mass="7841">MNRNFWHVWLMPLLLAILSLLGLISALVGDNFLDLFSWITLTIPLAVMAWFVVIALKKKGKSRRPMMK</sequence>
<gene>
    <name evidence="2" type="ORF">ACFS25_10625</name>
</gene>
<feature type="transmembrane region" description="Helical" evidence="1">
    <location>
        <begin position="36"/>
        <end position="56"/>
    </location>
</feature>
<name>A0ABW6AJC5_9BACT</name>
<organism evidence="2 3">
    <name type="scientific">Spirosoma flavum</name>
    <dbReference type="NCBI Taxonomy" id="2048557"/>
    <lineage>
        <taxon>Bacteria</taxon>
        <taxon>Pseudomonadati</taxon>
        <taxon>Bacteroidota</taxon>
        <taxon>Cytophagia</taxon>
        <taxon>Cytophagales</taxon>
        <taxon>Cytophagaceae</taxon>
        <taxon>Spirosoma</taxon>
    </lineage>
</organism>
<dbReference type="EMBL" id="JBHUOM010000002">
    <property type="protein sequence ID" value="MFD2934238.1"/>
    <property type="molecule type" value="Genomic_DNA"/>
</dbReference>
<protein>
    <recommendedName>
        <fullName evidence="4">DUF4175 domain-containing protein</fullName>
    </recommendedName>
</protein>